<dbReference type="InterPro" id="IPR002466">
    <property type="entry name" value="A_deamin"/>
</dbReference>
<feature type="compositionally biased region" description="Basic and acidic residues" evidence="1">
    <location>
        <begin position="414"/>
        <end position="427"/>
    </location>
</feature>
<dbReference type="InterPro" id="IPR042935">
    <property type="entry name" value="Tad1"/>
</dbReference>
<evidence type="ECO:0000259" key="2">
    <source>
        <dbReference type="PROSITE" id="PS50141"/>
    </source>
</evidence>
<reference evidence="3 4" key="1">
    <citation type="submission" date="2024-04" db="EMBL/GenBank/DDBJ databases">
        <title>Phyllosticta paracitricarpa is synonymous to the EU quarantine fungus P. citricarpa based on phylogenomic analyses.</title>
        <authorList>
            <consortium name="Lawrence Berkeley National Laboratory"/>
            <person name="Van Ingen-Buijs V.A."/>
            <person name="Van Westerhoven A.C."/>
            <person name="Haridas S."/>
            <person name="Skiadas P."/>
            <person name="Martin F."/>
            <person name="Groenewald J.Z."/>
            <person name="Crous P.W."/>
            <person name="Seidl M.F."/>
        </authorList>
    </citation>
    <scope>NUCLEOTIDE SEQUENCE [LARGE SCALE GENOMIC DNA]</scope>
    <source>
        <strain evidence="3 4">CBS 123374</strain>
    </source>
</reference>
<name>A0ABR1Z221_9PEZI</name>
<evidence type="ECO:0000313" key="4">
    <source>
        <dbReference type="Proteomes" id="UP001492380"/>
    </source>
</evidence>
<gene>
    <name evidence="3" type="ORF">HDK90DRAFT_461286</name>
</gene>
<feature type="region of interest" description="Disordered" evidence="1">
    <location>
        <begin position="156"/>
        <end position="178"/>
    </location>
</feature>
<comment type="caution">
    <text evidence="3">The sequence shown here is derived from an EMBL/GenBank/DDBJ whole genome shotgun (WGS) entry which is preliminary data.</text>
</comment>
<dbReference type="SMART" id="SM00552">
    <property type="entry name" value="ADEAMc"/>
    <property type="match status" value="1"/>
</dbReference>
<evidence type="ECO:0000256" key="1">
    <source>
        <dbReference type="SAM" id="MobiDB-lite"/>
    </source>
</evidence>
<evidence type="ECO:0000313" key="3">
    <source>
        <dbReference type="EMBL" id="KAK8246450.1"/>
    </source>
</evidence>
<proteinExistence type="predicted"/>
<dbReference type="Proteomes" id="UP001492380">
    <property type="component" value="Unassembled WGS sequence"/>
</dbReference>
<sequence length="438" mass="48441">MPADPDAVARCVQDAFDALPAKSKPRPGKWVPLAGVVVQLPKILRLPLPAFSRTGMKCLPTSKVPLANGVVLHDWHAEVLALRAFNRYLIDECASLVSADCASSDLIRLRDEADMTEHHPQPFALQDGIEIYLYCSEAPCGDASMELTMQAQADATPWDLPPKTTATPDDDSKQEPLRGRGYFSELGIVRRKPGRPDAPPTLSKSCTDKIALKQCTSLLNAVTALLVSPSNAYLQAVILPDSQHVPEASERAFSPRGRMSTLSPELTQNWVQGGYDFRPFEVYTTLQEFAWSRRSGQSEDQKLVPCNISALYTTHHKETLINGVLQGRRQGDPRGASVISRSGLWKRVAAIVEQIPYSRTQSQLAKVLSSSPDYGILKTSTLLQLRQQVKDDSKRCALKGWIPNHEDDSFDLSSLEKDRQKPKEKVNSKSPDSQSNDR</sequence>
<dbReference type="Pfam" id="PF02137">
    <property type="entry name" value="A_deamin"/>
    <property type="match status" value="1"/>
</dbReference>
<feature type="compositionally biased region" description="Polar residues" evidence="1">
    <location>
        <begin position="428"/>
        <end position="438"/>
    </location>
</feature>
<dbReference type="PANTHER" id="PTHR47803:SF1">
    <property type="entry name" value="TRNA-SPECIFIC ADENOSINE DEAMINASE 1"/>
    <property type="match status" value="1"/>
</dbReference>
<dbReference type="PROSITE" id="PS50141">
    <property type="entry name" value="A_DEAMIN_EDITASE"/>
    <property type="match status" value="1"/>
</dbReference>
<keyword evidence="4" id="KW-1185">Reference proteome</keyword>
<feature type="domain" description="A to I editase" evidence="2">
    <location>
        <begin position="54"/>
        <end position="256"/>
    </location>
</feature>
<dbReference type="EMBL" id="JBBWRZ010000001">
    <property type="protein sequence ID" value="KAK8246450.1"/>
    <property type="molecule type" value="Genomic_DNA"/>
</dbReference>
<feature type="region of interest" description="Disordered" evidence="1">
    <location>
        <begin position="402"/>
        <end position="438"/>
    </location>
</feature>
<dbReference type="PANTHER" id="PTHR47803">
    <property type="entry name" value="TRNA-SPECIFIC ADENOSINE DEAMINASE 1"/>
    <property type="match status" value="1"/>
</dbReference>
<organism evidence="3 4">
    <name type="scientific">Phyllosticta capitalensis</name>
    <dbReference type="NCBI Taxonomy" id="121624"/>
    <lineage>
        <taxon>Eukaryota</taxon>
        <taxon>Fungi</taxon>
        <taxon>Dikarya</taxon>
        <taxon>Ascomycota</taxon>
        <taxon>Pezizomycotina</taxon>
        <taxon>Dothideomycetes</taxon>
        <taxon>Dothideomycetes incertae sedis</taxon>
        <taxon>Botryosphaeriales</taxon>
        <taxon>Phyllostictaceae</taxon>
        <taxon>Phyllosticta</taxon>
    </lineage>
</organism>
<protein>
    <submittedName>
        <fullName evidence="3">Adenosine-deaminase domain-containing protein</fullName>
    </submittedName>
</protein>
<accession>A0ABR1Z221</accession>